<dbReference type="Proteomes" id="UP001479436">
    <property type="component" value="Unassembled WGS sequence"/>
</dbReference>
<dbReference type="Gene3D" id="3.40.50.150">
    <property type="entry name" value="Vaccinia Virus protein VP39"/>
    <property type="match status" value="1"/>
</dbReference>
<name>A0ABR2VYT1_9FUNG</name>
<accession>A0ABR2VYT1</accession>
<evidence type="ECO:0000313" key="3">
    <source>
        <dbReference type="Proteomes" id="UP001479436"/>
    </source>
</evidence>
<evidence type="ECO:0000313" key="2">
    <source>
        <dbReference type="EMBL" id="KAK9710619.1"/>
    </source>
</evidence>
<dbReference type="PANTHER" id="PTHR12496">
    <property type="entry name" value="CGI-41 METHYLTRANSFERASE"/>
    <property type="match status" value="1"/>
</dbReference>
<gene>
    <name evidence="2" type="ORF">K7432_008323</name>
</gene>
<dbReference type="Pfam" id="PF13679">
    <property type="entry name" value="Methyltransf_32"/>
    <property type="match status" value="1"/>
</dbReference>
<evidence type="ECO:0000259" key="1">
    <source>
        <dbReference type="Pfam" id="PF13679"/>
    </source>
</evidence>
<organism evidence="2 3">
    <name type="scientific">Basidiobolus ranarum</name>
    <dbReference type="NCBI Taxonomy" id="34480"/>
    <lineage>
        <taxon>Eukaryota</taxon>
        <taxon>Fungi</taxon>
        <taxon>Fungi incertae sedis</taxon>
        <taxon>Zoopagomycota</taxon>
        <taxon>Entomophthoromycotina</taxon>
        <taxon>Basidiobolomycetes</taxon>
        <taxon>Basidiobolales</taxon>
        <taxon>Basidiobolaceae</taxon>
        <taxon>Basidiobolus</taxon>
    </lineage>
</organism>
<comment type="caution">
    <text evidence="2">The sequence shown here is derived from an EMBL/GenBank/DDBJ whole genome shotgun (WGS) entry which is preliminary data.</text>
</comment>
<proteinExistence type="predicted"/>
<dbReference type="CDD" id="cd02440">
    <property type="entry name" value="AdoMet_MTases"/>
    <property type="match status" value="1"/>
</dbReference>
<dbReference type="EMBL" id="JASJQH010007331">
    <property type="protein sequence ID" value="KAK9710619.1"/>
    <property type="molecule type" value="Genomic_DNA"/>
</dbReference>
<feature type="domain" description="Methyltransferase" evidence="1">
    <location>
        <begin position="129"/>
        <end position="281"/>
    </location>
</feature>
<dbReference type="InterPro" id="IPR025714">
    <property type="entry name" value="Methyltranfer_dom"/>
</dbReference>
<dbReference type="SUPFAM" id="SSF53335">
    <property type="entry name" value="S-adenosyl-L-methionine-dependent methyltransferases"/>
    <property type="match status" value="1"/>
</dbReference>
<dbReference type="PANTHER" id="PTHR12496:SF0">
    <property type="entry name" value="METHYLTRANSFERASE DOMAIN-CONTAINING PROTEIN"/>
    <property type="match status" value="1"/>
</dbReference>
<keyword evidence="3" id="KW-1185">Reference proteome</keyword>
<sequence>MDFAFQDREGFLPSHQHSTQTYLLQLAKLIDEYRWFLQLHVVDFFTQNHWDDTRIPTSWKHLEELISDDYEELIELAAKHKVQEDWPLELSELIQTIKKLELNRQPTKNYDFLRTEFKDGSWFNGMTPKKKHEVPLLTGFVETIAKQHSVRKVVDVGAGQGYLSCMLACECNFDVIAVDNNEIQTCGAKKRVNDIIKRIEFAHKKGNTNSTEIGKFTVVNEHVSIESFNSVIHQFVEENDPWLMCSLHACGDLSATMAHMFIQSDSRLLLNIGCCYNLLSEKSDSNPNFVGFPLSRKMKSDGYFLGRTLRMLACQAPQRWSNNENGAEFFKHNFYRALLQLIMVKEELIKITDEPPKIGKLRKHCFVSFEVYCQSAFARLNYPSDAVSSDTLHKYYQEYLPFHKRLAIFWTIRSLLAPLLEALVLMDRACYLQENDCEVDLLPIFDPIESPRNMVVLARKR</sequence>
<dbReference type="InterPro" id="IPR052220">
    <property type="entry name" value="METTL25"/>
</dbReference>
<protein>
    <recommendedName>
        <fullName evidence="1">Methyltransferase domain-containing protein</fullName>
    </recommendedName>
</protein>
<dbReference type="InterPro" id="IPR029063">
    <property type="entry name" value="SAM-dependent_MTases_sf"/>
</dbReference>
<reference evidence="2 3" key="1">
    <citation type="submission" date="2023-04" db="EMBL/GenBank/DDBJ databases">
        <title>Genome of Basidiobolus ranarum AG-B5.</title>
        <authorList>
            <person name="Stajich J.E."/>
            <person name="Carter-House D."/>
            <person name="Gryganskyi A."/>
        </authorList>
    </citation>
    <scope>NUCLEOTIDE SEQUENCE [LARGE SCALE GENOMIC DNA]</scope>
    <source>
        <strain evidence="2 3">AG-B5</strain>
    </source>
</reference>